<sequence>MSSILRKPSTMKVIHSHLYFTKGEQYKM</sequence>
<evidence type="ECO:0000313" key="1">
    <source>
        <dbReference type="EMBL" id="JAH66429.1"/>
    </source>
</evidence>
<dbReference type="EMBL" id="GBXM01042148">
    <property type="protein sequence ID" value="JAH66429.1"/>
    <property type="molecule type" value="Transcribed_RNA"/>
</dbReference>
<protein>
    <submittedName>
        <fullName evidence="1">Uncharacterized protein</fullName>
    </submittedName>
</protein>
<proteinExistence type="predicted"/>
<name>A0A0E9UKR0_ANGAN</name>
<dbReference type="EMBL" id="GBXM01034154">
    <property type="protein sequence ID" value="JAH74423.1"/>
    <property type="molecule type" value="Transcribed_RNA"/>
</dbReference>
<accession>A0A0E9UKR0</accession>
<reference evidence="1" key="1">
    <citation type="submission" date="2014-11" db="EMBL/GenBank/DDBJ databases">
        <authorList>
            <person name="Amaro Gonzalez C."/>
        </authorList>
    </citation>
    <scope>NUCLEOTIDE SEQUENCE</scope>
</reference>
<dbReference type="AlphaFoldDB" id="A0A0E9UKR0"/>
<organism evidence="1">
    <name type="scientific">Anguilla anguilla</name>
    <name type="common">European freshwater eel</name>
    <name type="synonym">Muraena anguilla</name>
    <dbReference type="NCBI Taxonomy" id="7936"/>
    <lineage>
        <taxon>Eukaryota</taxon>
        <taxon>Metazoa</taxon>
        <taxon>Chordata</taxon>
        <taxon>Craniata</taxon>
        <taxon>Vertebrata</taxon>
        <taxon>Euteleostomi</taxon>
        <taxon>Actinopterygii</taxon>
        <taxon>Neopterygii</taxon>
        <taxon>Teleostei</taxon>
        <taxon>Anguilliformes</taxon>
        <taxon>Anguillidae</taxon>
        <taxon>Anguilla</taxon>
    </lineage>
</organism>
<reference evidence="1" key="2">
    <citation type="journal article" date="2015" name="Fish Shellfish Immunol.">
        <title>Early steps in the European eel (Anguilla anguilla)-Vibrio vulnificus interaction in the gills: Role of the RtxA13 toxin.</title>
        <authorList>
            <person name="Callol A."/>
            <person name="Pajuelo D."/>
            <person name="Ebbesson L."/>
            <person name="Teles M."/>
            <person name="MacKenzie S."/>
            <person name="Amaro C."/>
        </authorList>
    </citation>
    <scope>NUCLEOTIDE SEQUENCE</scope>
</reference>